<dbReference type="GO" id="GO:0022857">
    <property type="term" value="F:transmembrane transporter activity"/>
    <property type="evidence" value="ECO:0007669"/>
    <property type="project" value="InterPro"/>
</dbReference>
<dbReference type="InterPro" id="IPR036259">
    <property type="entry name" value="MFS_trans_sf"/>
</dbReference>
<feature type="transmembrane region" description="Helical" evidence="5">
    <location>
        <begin position="309"/>
        <end position="335"/>
    </location>
</feature>
<feature type="domain" description="Major facilitator superfamily (MFS) profile" evidence="6">
    <location>
        <begin position="2"/>
        <end position="395"/>
    </location>
</feature>
<dbReference type="GO" id="GO:0005886">
    <property type="term" value="C:plasma membrane"/>
    <property type="evidence" value="ECO:0007669"/>
    <property type="project" value="TreeGrafter"/>
</dbReference>
<comment type="caution">
    <text evidence="7">The sequence shown here is derived from an EMBL/GenBank/DDBJ whole genome shotgun (WGS) entry which is preliminary data.</text>
</comment>
<name>A0A235CNT8_9GAMM</name>
<organism evidence="7 8">
    <name type="scientific">Oceanimonas baumannii</name>
    <dbReference type="NCBI Taxonomy" id="129578"/>
    <lineage>
        <taxon>Bacteria</taxon>
        <taxon>Pseudomonadati</taxon>
        <taxon>Pseudomonadota</taxon>
        <taxon>Gammaproteobacteria</taxon>
        <taxon>Aeromonadales</taxon>
        <taxon>Aeromonadaceae</taxon>
        <taxon>Oceanimonas</taxon>
    </lineage>
</organism>
<dbReference type="EMBL" id="NQJF01000001">
    <property type="protein sequence ID" value="OYD26210.1"/>
    <property type="molecule type" value="Genomic_DNA"/>
</dbReference>
<feature type="transmembrane region" description="Helical" evidence="5">
    <location>
        <begin position="373"/>
        <end position="391"/>
    </location>
</feature>
<dbReference type="InterPro" id="IPR011701">
    <property type="entry name" value="MFS"/>
</dbReference>
<evidence type="ECO:0000313" key="7">
    <source>
        <dbReference type="EMBL" id="OYD26210.1"/>
    </source>
</evidence>
<proteinExistence type="predicted"/>
<feature type="transmembrane region" description="Helical" evidence="5">
    <location>
        <begin position="141"/>
        <end position="160"/>
    </location>
</feature>
<dbReference type="Pfam" id="PF07690">
    <property type="entry name" value="MFS_1"/>
    <property type="match status" value="1"/>
</dbReference>
<keyword evidence="4 5" id="KW-0472">Membrane</keyword>
<dbReference type="Proteomes" id="UP000243640">
    <property type="component" value="Unassembled WGS sequence"/>
</dbReference>
<feature type="transmembrane region" description="Helical" evidence="5">
    <location>
        <begin position="172"/>
        <end position="191"/>
    </location>
</feature>
<evidence type="ECO:0000256" key="3">
    <source>
        <dbReference type="ARBA" id="ARBA00022989"/>
    </source>
</evidence>
<dbReference type="Gene3D" id="1.20.1720.10">
    <property type="entry name" value="Multidrug resistance protein D"/>
    <property type="match status" value="1"/>
</dbReference>
<keyword evidence="3 5" id="KW-1133">Transmembrane helix</keyword>
<accession>A0A235CNT8</accession>
<evidence type="ECO:0000259" key="6">
    <source>
        <dbReference type="PROSITE" id="PS50850"/>
    </source>
</evidence>
<evidence type="ECO:0000313" key="8">
    <source>
        <dbReference type="Proteomes" id="UP000243640"/>
    </source>
</evidence>
<feature type="transmembrane region" description="Helical" evidence="5">
    <location>
        <begin position="347"/>
        <end position="367"/>
    </location>
</feature>
<feature type="transmembrane region" description="Helical" evidence="5">
    <location>
        <begin position="255"/>
        <end position="273"/>
    </location>
</feature>
<dbReference type="OrthoDB" id="9814303at2"/>
<sequence>MCLLIFREKTFMPGLSLVLLTVLMVAAGQMTQTLYVPAMGDMADSLGVSDQALPLVMAFYLVPYGLFQFIYGPLSDRHGRRPVLLAGLSVYALGSALILLFPVYSMLLVGSFVQGAGTAAAGSLCRSLMRDRFDGAELVRYNGYVSMGIMLAPLLAPLAGGWLNLHYGWQSMYGFLLTLGLVILLVMMMWFRETLPIAQRHVQPMLPAYQHVLHHGSFRRQLGMLIATFAGLILYEAVFSVLAAQHQLTSTEISLLFILPLPLYFGGAMLASCKASNWSVRRMQGWACLGLLSGALLVLAGSFSAEGALVGLVAGGGLYFAGAGLLFPVATSAAVSPFPQHSGTAGALLGGCSNLGGGLFLLGQGMLPQMNQPVLGGLLLACAGLVVWFLMPSNEALPEPGR</sequence>
<evidence type="ECO:0000256" key="2">
    <source>
        <dbReference type="ARBA" id="ARBA00022692"/>
    </source>
</evidence>
<evidence type="ECO:0000256" key="4">
    <source>
        <dbReference type="ARBA" id="ARBA00023136"/>
    </source>
</evidence>
<evidence type="ECO:0000256" key="1">
    <source>
        <dbReference type="ARBA" id="ARBA00004141"/>
    </source>
</evidence>
<feature type="transmembrane region" description="Helical" evidence="5">
    <location>
        <begin position="222"/>
        <end position="243"/>
    </location>
</feature>
<dbReference type="PANTHER" id="PTHR23502">
    <property type="entry name" value="MAJOR FACILITATOR SUPERFAMILY"/>
    <property type="match status" value="1"/>
</dbReference>
<dbReference type="CDD" id="cd17320">
    <property type="entry name" value="MFS_MdfA_MDR_like"/>
    <property type="match status" value="1"/>
</dbReference>
<keyword evidence="2 5" id="KW-0812">Transmembrane</keyword>
<dbReference type="GO" id="GO:1990961">
    <property type="term" value="P:xenobiotic detoxification by transmembrane export across the plasma membrane"/>
    <property type="evidence" value="ECO:0007669"/>
    <property type="project" value="TreeGrafter"/>
</dbReference>
<gene>
    <name evidence="7" type="ORF">B6S09_01115</name>
</gene>
<dbReference type="PANTHER" id="PTHR23502:SF32">
    <property type="entry name" value="MULTIDRUG RESISTANCE PROTEIN D"/>
    <property type="match status" value="1"/>
</dbReference>
<comment type="subcellular location">
    <subcellularLocation>
        <location evidence="1">Membrane</location>
        <topology evidence="1">Multi-pass membrane protein</topology>
    </subcellularLocation>
</comment>
<feature type="transmembrane region" description="Helical" evidence="5">
    <location>
        <begin position="52"/>
        <end position="71"/>
    </location>
</feature>
<feature type="transmembrane region" description="Helical" evidence="5">
    <location>
        <begin position="285"/>
        <end position="303"/>
    </location>
</feature>
<dbReference type="SUPFAM" id="SSF103473">
    <property type="entry name" value="MFS general substrate transporter"/>
    <property type="match status" value="1"/>
</dbReference>
<dbReference type="InterPro" id="IPR020846">
    <property type="entry name" value="MFS_dom"/>
</dbReference>
<evidence type="ECO:0000256" key="5">
    <source>
        <dbReference type="SAM" id="Phobius"/>
    </source>
</evidence>
<protein>
    <recommendedName>
        <fullName evidence="6">Major facilitator superfamily (MFS) profile domain-containing protein</fullName>
    </recommendedName>
</protein>
<reference evidence="7 8" key="1">
    <citation type="submission" date="2017-08" db="EMBL/GenBank/DDBJ databases">
        <title>Draft Genome Sequence of the Marine Bacterium Oceanimonas baumannii ATCC 700832.</title>
        <authorList>
            <person name="Mcclelland W.D."/>
            <person name="Brennan M.A."/>
            <person name="Trachtenberg A.M."/>
            <person name="Maclea K.S."/>
        </authorList>
    </citation>
    <scope>NUCLEOTIDE SEQUENCE [LARGE SCALE GENOMIC DNA]</scope>
    <source>
        <strain evidence="7 8">ATCC 700832</strain>
    </source>
</reference>
<dbReference type="AlphaFoldDB" id="A0A235CNT8"/>
<feature type="transmembrane region" description="Helical" evidence="5">
    <location>
        <begin position="83"/>
        <end position="101"/>
    </location>
</feature>
<dbReference type="PROSITE" id="PS50850">
    <property type="entry name" value="MFS"/>
    <property type="match status" value="1"/>
</dbReference>